<keyword evidence="2" id="KW-0812">Transmembrane</keyword>
<feature type="transmembrane region" description="Helical" evidence="2">
    <location>
        <begin position="58"/>
        <end position="83"/>
    </location>
</feature>
<evidence type="ECO:0000313" key="3">
    <source>
        <dbReference type="EMBL" id="HHL42354.1"/>
    </source>
</evidence>
<organism evidence="3">
    <name type="scientific">Hellea balneolensis</name>
    <dbReference type="NCBI Taxonomy" id="287478"/>
    <lineage>
        <taxon>Bacteria</taxon>
        <taxon>Pseudomonadati</taxon>
        <taxon>Pseudomonadota</taxon>
        <taxon>Alphaproteobacteria</taxon>
        <taxon>Maricaulales</taxon>
        <taxon>Robiginitomaculaceae</taxon>
        <taxon>Hellea</taxon>
    </lineage>
</organism>
<feature type="region of interest" description="Disordered" evidence="1">
    <location>
        <begin position="1"/>
        <end position="48"/>
    </location>
</feature>
<protein>
    <submittedName>
        <fullName evidence="3">Uncharacterized protein</fullName>
    </submittedName>
</protein>
<dbReference type="EMBL" id="DRMJ01000094">
    <property type="protein sequence ID" value="HHL42354.1"/>
    <property type="molecule type" value="Genomic_DNA"/>
</dbReference>
<evidence type="ECO:0000256" key="2">
    <source>
        <dbReference type="SAM" id="Phobius"/>
    </source>
</evidence>
<sequence length="615" mass="67507">MARITSKITSIDITDDSGQDEPTQNVTSPARPRDVENPVKPATLPEHIPFEEEPPTRFGWVTGFTVFTFLLWFAILVYLAIVVMDIPHTYTDFKLGDWVALTALVFLPIVTLGVGGYALRQLAKLTTTAQKLQNISERLITPDDTVIGKSKTMAAAIAAQIEQVNARLGDALGHLSGFENMIADQAMTLTKLNADSEATSQNIAATIAGQSETFNTMAQEFKTRMDDLAAMIEQQSGKLTTASQYAEQKIKESKISVEAAASKINAASDVVRSNIVQASSSLAASHHDIQSLGEVIKARSDELDGVYKKHAAELTAMIEQLRDEQQVLGANLEERLRKMRDLSLSAQTSAESLIRASHAGKETIEALAQSATLTDDAVRARFSEMEEMVRYSTEHARNISDLAASRVRDSLELTRKEILRIEHDMADLQARINTKAQKSLELVAEESQDQHTDNEPSSPKPRKRRLRLMPILDEPKPAPTPKSELEIPTPDDLASDLDLNDGQSDEEDEVQVELPLDTPADIELDELRRPFEDTPKPKSKSRFRLKNLFGGAQKDETDASLSIASHPPPATEPSSEDKLDQFIVELAHLGLAPNAIVDDGCIIEAANSRAAHGHE</sequence>
<reference evidence="3" key="1">
    <citation type="journal article" date="2020" name="mSystems">
        <title>Genome- and Community-Level Interaction Insights into Carbon Utilization and Element Cycling Functions of Hydrothermarchaeota in Hydrothermal Sediment.</title>
        <authorList>
            <person name="Zhou Z."/>
            <person name="Liu Y."/>
            <person name="Xu W."/>
            <person name="Pan J."/>
            <person name="Luo Z.H."/>
            <person name="Li M."/>
        </authorList>
    </citation>
    <scope>NUCLEOTIDE SEQUENCE [LARGE SCALE GENOMIC DNA]</scope>
    <source>
        <strain evidence="3">HyVt-485</strain>
    </source>
</reference>
<evidence type="ECO:0000256" key="1">
    <source>
        <dbReference type="SAM" id="MobiDB-lite"/>
    </source>
</evidence>
<feature type="compositionally biased region" description="Basic and acidic residues" evidence="1">
    <location>
        <begin position="525"/>
        <end position="536"/>
    </location>
</feature>
<feature type="transmembrane region" description="Helical" evidence="2">
    <location>
        <begin position="95"/>
        <end position="119"/>
    </location>
</feature>
<keyword evidence="2" id="KW-1133">Transmembrane helix</keyword>
<proteinExistence type="predicted"/>
<feature type="region of interest" description="Disordered" evidence="1">
    <location>
        <begin position="443"/>
        <end position="578"/>
    </location>
</feature>
<feature type="non-terminal residue" evidence="3">
    <location>
        <position position="615"/>
    </location>
</feature>
<feature type="compositionally biased region" description="Low complexity" evidence="1">
    <location>
        <begin position="1"/>
        <end position="12"/>
    </location>
</feature>
<dbReference type="AlphaFoldDB" id="A0A7C5LSF2"/>
<comment type="caution">
    <text evidence="3">The sequence shown here is derived from an EMBL/GenBank/DDBJ whole genome shotgun (WGS) entry which is preliminary data.</text>
</comment>
<feature type="compositionally biased region" description="Acidic residues" evidence="1">
    <location>
        <begin position="493"/>
        <end position="511"/>
    </location>
</feature>
<accession>A0A7C5LSF2</accession>
<dbReference type="Proteomes" id="UP000885830">
    <property type="component" value="Unassembled WGS sequence"/>
</dbReference>
<keyword evidence="2" id="KW-0472">Membrane</keyword>
<name>A0A7C5LSF2_9PROT</name>
<gene>
    <name evidence="3" type="ORF">ENJ42_01945</name>
</gene>